<evidence type="ECO:0000256" key="9">
    <source>
        <dbReference type="ARBA" id="ARBA00023136"/>
    </source>
</evidence>
<evidence type="ECO:0000256" key="2">
    <source>
        <dbReference type="ARBA" id="ARBA00011084"/>
    </source>
</evidence>
<gene>
    <name evidence="10" type="primary">gspJ</name>
    <name evidence="10" type="ORF">HMPREF0004_2885</name>
</gene>
<evidence type="ECO:0000256" key="4">
    <source>
        <dbReference type="ARBA" id="ARBA00022475"/>
    </source>
</evidence>
<keyword evidence="6" id="KW-0997">Cell inner membrane</keyword>
<dbReference type="PANTHER" id="PTHR39583:SF2">
    <property type="entry name" value="TYPE II SECRETION SYSTEM PROTEIN J"/>
    <property type="match status" value="1"/>
</dbReference>
<dbReference type="InterPro" id="IPR045584">
    <property type="entry name" value="Pilin-like"/>
</dbReference>
<comment type="similarity">
    <text evidence="2">Belongs to the GSP J family.</text>
</comment>
<dbReference type="GO" id="GO:0015627">
    <property type="term" value="C:type II protein secretion system complex"/>
    <property type="evidence" value="ECO:0007669"/>
    <property type="project" value="InterPro"/>
</dbReference>
<keyword evidence="9" id="KW-0472">Membrane</keyword>
<keyword evidence="8" id="KW-1133">Transmembrane helix</keyword>
<evidence type="ECO:0000313" key="10">
    <source>
        <dbReference type="EMBL" id="EFF75824.1"/>
    </source>
</evidence>
<accession>D4XBN8</accession>
<dbReference type="Pfam" id="PF11612">
    <property type="entry name" value="T2SSJ"/>
    <property type="match status" value="1"/>
</dbReference>
<dbReference type="PATRIC" id="fig|742159.3.peg.3820"/>
<dbReference type="HOGENOM" id="CLU_117074_0_0_4"/>
<dbReference type="GO" id="GO:0005886">
    <property type="term" value="C:plasma membrane"/>
    <property type="evidence" value="ECO:0007669"/>
    <property type="project" value="UniProtKB-SubCell"/>
</dbReference>
<dbReference type="AlphaFoldDB" id="D4XBN8"/>
<dbReference type="EMBL" id="ADMS01000062">
    <property type="protein sequence ID" value="EFF75824.1"/>
    <property type="molecule type" value="Genomic_DNA"/>
</dbReference>
<protein>
    <recommendedName>
        <fullName evidence="3">Type II secretion system protein J</fullName>
    </recommendedName>
</protein>
<evidence type="ECO:0000256" key="1">
    <source>
        <dbReference type="ARBA" id="ARBA00004377"/>
    </source>
</evidence>
<dbReference type="InterPro" id="IPR010055">
    <property type="entry name" value="T2SS_protein-GspJ"/>
</dbReference>
<name>D4XBN8_9BURK</name>
<comment type="subcellular location">
    <subcellularLocation>
        <location evidence="1">Cell inner membrane</location>
        <topology evidence="1">Single-pass membrane protein</topology>
    </subcellularLocation>
</comment>
<dbReference type="eggNOG" id="COG4795">
    <property type="taxonomic scope" value="Bacteria"/>
</dbReference>
<dbReference type="Pfam" id="PF07963">
    <property type="entry name" value="N_methyl"/>
    <property type="match status" value="1"/>
</dbReference>
<dbReference type="NCBIfam" id="TIGR02532">
    <property type="entry name" value="IV_pilin_GFxxxE"/>
    <property type="match status" value="1"/>
</dbReference>
<keyword evidence="7" id="KW-0812">Transmembrane</keyword>
<dbReference type="InterPro" id="IPR012902">
    <property type="entry name" value="N_methyl_site"/>
</dbReference>
<evidence type="ECO:0000313" key="11">
    <source>
        <dbReference type="Proteomes" id="UP000004510"/>
    </source>
</evidence>
<dbReference type="InterPro" id="IPR051621">
    <property type="entry name" value="T2SS_protein_J"/>
</dbReference>
<evidence type="ECO:0000256" key="5">
    <source>
        <dbReference type="ARBA" id="ARBA00022481"/>
    </source>
</evidence>
<reference evidence="11" key="1">
    <citation type="submission" date="2010-03" db="EMBL/GenBank/DDBJ databases">
        <title>Complete sequence of Mobiluncus curtisii ATCC 43063.</title>
        <authorList>
            <person name="Muzny D."/>
            <person name="Qin X."/>
            <person name="Deng J."/>
            <person name="Jiang H."/>
            <person name="Liu Y."/>
            <person name="Qu J."/>
            <person name="Song X.-Z."/>
            <person name="Zhang L."/>
            <person name="Thornton R."/>
            <person name="Coyle M."/>
            <person name="Francisco L."/>
            <person name="Jackson L."/>
            <person name="Javaid M."/>
            <person name="Korchina V."/>
            <person name="Kovar C."/>
            <person name="Mata R."/>
            <person name="Mathew T."/>
            <person name="Ngo R."/>
            <person name="Nguyen L."/>
            <person name="Nguyen N."/>
            <person name="Okwuonu G."/>
            <person name="Ongeri F."/>
            <person name="Pham C."/>
            <person name="Simmons D."/>
            <person name="Wilczek-Boney K."/>
            <person name="Hale W."/>
            <person name="Jakkamsetti A."/>
            <person name="Pham P."/>
            <person name="Ruth R."/>
            <person name="San Lucas F."/>
            <person name="Warren J."/>
            <person name="Zhang J."/>
            <person name="Zhao Z."/>
            <person name="Zhou C."/>
            <person name="Zhu D."/>
            <person name="Lee S."/>
            <person name="Bess C."/>
            <person name="Blankenburg K."/>
            <person name="Forbes L."/>
            <person name="Fu Q."/>
            <person name="Gubbala S."/>
            <person name="Hirani K."/>
            <person name="Jayaseelan J.C."/>
            <person name="Lara F."/>
            <person name="Munidasa M."/>
            <person name="Palculict T."/>
            <person name="Patil S."/>
            <person name="Pu L.-L."/>
            <person name="Saada N."/>
            <person name="Tang L."/>
            <person name="Weissenberger G."/>
            <person name="Zhu Y."/>
            <person name="Hemphill L."/>
            <person name="Shang Y."/>
            <person name="Youmans B."/>
            <person name="Ayvaz T."/>
            <person name="Ross M."/>
            <person name="Santibanez J."/>
            <person name="Aqrawi P."/>
            <person name="Gross S."/>
            <person name="Joshi V."/>
            <person name="Fowler G."/>
            <person name="Nazareth L."/>
            <person name="Reid J."/>
            <person name="Worley K."/>
            <person name="Petrosino J."/>
            <person name="Highlander S."/>
            <person name="Gibbs R."/>
            <person name="Gibbs R."/>
        </authorList>
    </citation>
    <scope>NUCLEOTIDE SEQUENCE [LARGE SCALE GENOMIC DNA]</scope>
    <source>
        <strain evidence="11">ATCC 43553</strain>
    </source>
</reference>
<evidence type="ECO:0000256" key="8">
    <source>
        <dbReference type="ARBA" id="ARBA00022989"/>
    </source>
</evidence>
<dbReference type="Proteomes" id="UP000004510">
    <property type="component" value="Unassembled WGS sequence"/>
</dbReference>
<organism evidence="10 11">
    <name type="scientific">Achromobacter piechaudii ATCC 43553</name>
    <dbReference type="NCBI Taxonomy" id="742159"/>
    <lineage>
        <taxon>Bacteria</taxon>
        <taxon>Pseudomonadati</taxon>
        <taxon>Pseudomonadota</taxon>
        <taxon>Betaproteobacteria</taxon>
        <taxon>Burkholderiales</taxon>
        <taxon>Alcaligenaceae</taxon>
        <taxon>Achromobacter</taxon>
    </lineage>
</organism>
<dbReference type="PANTHER" id="PTHR39583">
    <property type="entry name" value="TYPE II SECRETION SYSTEM PROTEIN J-RELATED"/>
    <property type="match status" value="1"/>
</dbReference>
<evidence type="ECO:0000256" key="3">
    <source>
        <dbReference type="ARBA" id="ARBA00021539"/>
    </source>
</evidence>
<evidence type="ECO:0000256" key="6">
    <source>
        <dbReference type="ARBA" id="ARBA00022519"/>
    </source>
</evidence>
<keyword evidence="4" id="KW-1003">Cell membrane</keyword>
<evidence type="ECO:0000256" key="7">
    <source>
        <dbReference type="ARBA" id="ARBA00022692"/>
    </source>
</evidence>
<dbReference type="SUPFAM" id="SSF54523">
    <property type="entry name" value="Pili subunits"/>
    <property type="match status" value="1"/>
</dbReference>
<comment type="caution">
    <text evidence="10">The sequence shown here is derived from an EMBL/GenBank/DDBJ whole genome shotgun (WGS) entry which is preliminary data.</text>
</comment>
<sequence>MTMHRPAFRMTVRPPLRRGFPLKGRAESRRARQAGFTLIEVLVALALMALVSLMAWRGLASVSSARDRIEQQAEDTDAIVRTLGQMARDVELSYSGPGFDAPGKDAVALSSGLRLLRQSRGGQTLELLRPDPDGNGLWQRVQWQVRPDGLWRASGPPAPRSPLPAAVNGALLLPGVHALSLRAWVPGVGWANANASFGAAPTGIEITLARGAASDPQRYTRILELP</sequence>
<dbReference type="GO" id="GO:0015628">
    <property type="term" value="P:protein secretion by the type II secretion system"/>
    <property type="evidence" value="ECO:0007669"/>
    <property type="project" value="InterPro"/>
</dbReference>
<proteinExistence type="inferred from homology"/>
<dbReference type="PROSITE" id="PS00409">
    <property type="entry name" value="PROKAR_NTER_METHYL"/>
    <property type="match status" value="1"/>
</dbReference>
<keyword evidence="5" id="KW-0488">Methylation</keyword>